<dbReference type="Pfam" id="PF13354">
    <property type="entry name" value="Beta-lactamase2"/>
    <property type="match status" value="1"/>
</dbReference>
<sequence>MNKVLFLVLIACVSCTERKTYNDPIQFALNADSPKIQRVMQNLEAYEVQIMVTDAEGNDFRFQVNDSVYFYPASSVKFPVALLALEKVNRIPQITSRTGFSIESDSIITTIRNEVQDIFAISSNESYNRLFEFLGQDEINSQLQQKGLQPARISHRLSTDNADRLVAEEVLFLSEMKISHREPSKQNDTIQALQLQKIQKGKGFYRNDSLIQQPMDFSKKNYLPISTLHELMKRIHYPEKYDEKAQFQLTESDREFLLDVMHKTPKAQDYDEPEYYDSYVKFFLFGDSKEAIPAHIKMYNKVGYAYGYLTDCAHIVDTKNAISFTITATIHVNKNQIFNDDTYEYDEIGIPFLAELGRQVHQFYLHQKHKS</sequence>
<organism evidence="2 3">
    <name type="scientific">Kordia periserrulae</name>
    <dbReference type="NCBI Taxonomy" id="701523"/>
    <lineage>
        <taxon>Bacteria</taxon>
        <taxon>Pseudomonadati</taxon>
        <taxon>Bacteroidota</taxon>
        <taxon>Flavobacteriia</taxon>
        <taxon>Flavobacteriales</taxon>
        <taxon>Flavobacteriaceae</taxon>
        <taxon>Kordia</taxon>
    </lineage>
</organism>
<dbReference type="GO" id="GO:0030655">
    <property type="term" value="P:beta-lactam antibiotic catabolic process"/>
    <property type="evidence" value="ECO:0007669"/>
    <property type="project" value="InterPro"/>
</dbReference>
<feature type="domain" description="Beta-lactamase class A catalytic" evidence="1">
    <location>
        <begin position="50"/>
        <end position="320"/>
    </location>
</feature>
<dbReference type="InterPro" id="IPR012338">
    <property type="entry name" value="Beta-lactam/transpept-like"/>
</dbReference>
<evidence type="ECO:0000259" key="1">
    <source>
        <dbReference type="Pfam" id="PF13354"/>
    </source>
</evidence>
<gene>
    <name evidence="2" type="ORF">C8N46_11119</name>
</gene>
<comment type="caution">
    <text evidence="2">The sequence shown here is derived from an EMBL/GenBank/DDBJ whole genome shotgun (WGS) entry which is preliminary data.</text>
</comment>
<dbReference type="Gene3D" id="3.40.710.10">
    <property type="entry name" value="DD-peptidase/beta-lactamase superfamily"/>
    <property type="match status" value="1"/>
</dbReference>
<accession>A0A2T6BS88</accession>
<dbReference type="Proteomes" id="UP000244090">
    <property type="component" value="Unassembled WGS sequence"/>
</dbReference>
<dbReference type="InterPro" id="IPR045155">
    <property type="entry name" value="Beta-lactam_cat"/>
</dbReference>
<dbReference type="GO" id="GO:0008800">
    <property type="term" value="F:beta-lactamase activity"/>
    <property type="evidence" value="ECO:0007669"/>
    <property type="project" value="InterPro"/>
</dbReference>
<dbReference type="OrthoDB" id="1884322at2"/>
<reference evidence="2 3" key="1">
    <citation type="submission" date="2018-04" db="EMBL/GenBank/DDBJ databases">
        <title>Genomic Encyclopedia of Archaeal and Bacterial Type Strains, Phase II (KMG-II): from individual species to whole genera.</title>
        <authorList>
            <person name="Goeker M."/>
        </authorList>
    </citation>
    <scope>NUCLEOTIDE SEQUENCE [LARGE SCALE GENOMIC DNA]</scope>
    <source>
        <strain evidence="2 3">DSM 25731</strain>
    </source>
</reference>
<evidence type="ECO:0000313" key="3">
    <source>
        <dbReference type="Proteomes" id="UP000244090"/>
    </source>
</evidence>
<proteinExistence type="predicted"/>
<name>A0A2T6BS88_9FLAO</name>
<evidence type="ECO:0000313" key="2">
    <source>
        <dbReference type="EMBL" id="PTX58950.1"/>
    </source>
</evidence>
<keyword evidence="3" id="KW-1185">Reference proteome</keyword>
<protein>
    <submittedName>
        <fullName evidence="2">Beta-lactamase family protein</fullName>
    </submittedName>
</protein>
<dbReference type="EMBL" id="QBKT01000011">
    <property type="protein sequence ID" value="PTX58950.1"/>
    <property type="molecule type" value="Genomic_DNA"/>
</dbReference>
<dbReference type="AlphaFoldDB" id="A0A2T6BS88"/>
<dbReference type="SUPFAM" id="SSF56601">
    <property type="entry name" value="beta-lactamase/transpeptidase-like"/>
    <property type="match status" value="1"/>
</dbReference>
<dbReference type="RefSeq" id="WP_108116483.1">
    <property type="nucleotide sequence ID" value="NZ_QBKT01000011.1"/>
</dbReference>